<evidence type="ECO:0000313" key="3">
    <source>
        <dbReference type="Proteomes" id="UP000187203"/>
    </source>
</evidence>
<proteinExistence type="predicted"/>
<keyword evidence="3" id="KW-1185">Reference proteome</keyword>
<dbReference type="Proteomes" id="UP000187203">
    <property type="component" value="Unassembled WGS sequence"/>
</dbReference>
<accession>A0A1R3KR15</accession>
<feature type="signal peptide" evidence="1">
    <location>
        <begin position="1"/>
        <end position="26"/>
    </location>
</feature>
<comment type="caution">
    <text evidence="2">The sequence shown here is derived from an EMBL/GenBank/DDBJ whole genome shotgun (WGS) entry which is preliminary data.</text>
</comment>
<evidence type="ECO:0000313" key="2">
    <source>
        <dbReference type="EMBL" id="OMP09521.1"/>
    </source>
</evidence>
<dbReference type="AlphaFoldDB" id="A0A1R3KR15"/>
<protein>
    <submittedName>
        <fullName evidence="2">Uncharacterized protein</fullName>
    </submittedName>
</protein>
<gene>
    <name evidence="2" type="ORF">COLO4_05394</name>
</gene>
<sequence length="119" mass="13349">MLIFATNIALIMLVIVAICPLSLKFAEVSCYCEISFCLSLNPMVHVDPCHDVCNFPNAVHSMWFSDLLRCKCLCGLPNGTSLKWHLLIGSMLVPISVKVCSACAFHMPWWQGREEKAKF</sequence>
<keyword evidence="1" id="KW-0732">Signal</keyword>
<dbReference type="EMBL" id="AWUE01012332">
    <property type="protein sequence ID" value="OMP09521.1"/>
    <property type="molecule type" value="Genomic_DNA"/>
</dbReference>
<name>A0A1R3KR15_9ROSI</name>
<reference evidence="3" key="1">
    <citation type="submission" date="2013-09" db="EMBL/GenBank/DDBJ databases">
        <title>Corchorus olitorius genome sequencing.</title>
        <authorList>
            <person name="Alam M."/>
            <person name="Haque M.S."/>
            <person name="Islam M.S."/>
            <person name="Emdad E.M."/>
            <person name="Islam M.M."/>
            <person name="Ahmed B."/>
            <person name="Halim A."/>
            <person name="Hossen Q.M.M."/>
            <person name="Hossain M.Z."/>
            <person name="Ahmed R."/>
            <person name="Khan M.M."/>
            <person name="Islam R."/>
            <person name="Rashid M.M."/>
            <person name="Khan S.A."/>
            <person name="Rahman M.S."/>
            <person name="Alam M."/>
            <person name="Yahiya A.S."/>
            <person name="Khan M.S."/>
            <person name="Azam M.S."/>
            <person name="Haque T."/>
            <person name="Lashkar M.Z.H."/>
            <person name="Akhand A.I."/>
            <person name="Morshed G."/>
            <person name="Roy S."/>
            <person name="Uddin K.S."/>
            <person name="Rabeya T."/>
            <person name="Hossain A.S."/>
            <person name="Chowdhury A."/>
            <person name="Snigdha A.R."/>
            <person name="Mortoza M.S."/>
            <person name="Matin S.A."/>
            <person name="Hoque S.M.E."/>
            <person name="Islam M.K."/>
            <person name="Roy D.K."/>
            <person name="Haider R."/>
            <person name="Moosa M.M."/>
            <person name="Elias S.M."/>
            <person name="Hasan A.M."/>
            <person name="Jahan S."/>
            <person name="Shafiuddin M."/>
            <person name="Mahmood N."/>
            <person name="Shommy N.S."/>
        </authorList>
    </citation>
    <scope>NUCLEOTIDE SEQUENCE [LARGE SCALE GENOMIC DNA]</scope>
    <source>
        <strain evidence="3">cv. O-4</strain>
    </source>
</reference>
<organism evidence="2 3">
    <name type="scientific">Corchorus olitorius</name>
    <dbReference type="NCBI Taxonomy" id="93759"/>
    <lineage>
        <taxon>Eukaryota</taxon>
        <taxon>Viridiplantae</taxon>
        <taxon>Streptophyta</taxon>
        <taxon>Embryophyta</taxon>
        <taxon>Tracheophyta</taxon>
        <taxon>Spermatophyta</taxon>
        <taxon>Magnoliopsida</taxon>
        <taxon>eudicotyledons</taxon>
        <taxon>Gunneridae</taxon>
        <taxon>Pentapetalae</taxon>
        <taxon>rosids</taxon>
        <taxon>malvids</taxon>
        <taxon>Malvales</taxon>
        <taxon>Malvaceae</taxon>
        <taxon>Grewioideae</taxon>
        <taxon>Apeibeae</taxon>
        <taxon>Corchorus</taxon>
    </lineage>
</organism>
<feature type="chain" id="PRO_5013159129" evidence="1">
    <location>
        <begin position="27"/>
        <end position="119"/>
    </location>
</feature>
<evidence type="ECO:0000256" key="1">
    <source>
        <dbReference type="SAM" id="SignalP"/>
    </source>
</evidence>